<dbReference type="AlphaFoldDB" id="A0A0A9HAM6"/>
<proteinExistence type="predicted"/>
<reference evidence="1" key="2">
    <citation type="journal article" date="2015" name="Data Brief">
        <title>Shoot transcriptome of the giant reed, Arundo donax.</title>
        <authorList>
            <person name="Barrero R.A."/>
            <person name="Guerrero F.D."/>
            <person name="Moolhuijzen P."/>
            <person name="Goolsby J.A."/>
            <person name="Tidwell J."/>
            <person name="Bellgard S.E."/>
            <person name="Bellgard M.I."/>
        </authorList>
    </citation>
    <scope>NUCLEOTIDE SEQUENCE</scope>
    <source>
        <tissue evidence="1">Shoot tissue taken approximately 20 cm above the soil surface</tissue>
    </source>
</reference>
<name>A0A0A9HAM6_ARUDO</name>
<accession>A0A0A9HAM6</accession>
<organism evidence="1">
    <name type="scientific">Arundo donax</name>
    <name type="common">Giant reed</name>
    <name type="synonym">Donax arundinaceus</name>
    <dbReference type="NCBI Taxonomy" id="35708"/>
    <lineage>
        <taxon>Eukaryota</taxon>
        <taxon>Viridiplantae</taxon>
        <taxon>Streptophyta</taxon>
        <taxon>Embryophyta</taxon>
        <taxon>Tracheophyta</taxon>
        <taxon>Spermatophyta</taxon>
        <taxon>Magnoliopsida</taxon>
        <taxon>Liliopsida</taxon>
        <taxon>Poales</taxon>
        <taxon>Poaceae</taxon>
        <taxon>PACMAD clade</taxon>
        <taxon>Arundinoideae</taxon>
        <taxon>Arundineae</taxon>
        <taxon>Arundo</taxon>
    </lineage>
</organism>
<evidence type="ECO:0000313" key="1">
    <source>
        <dbReference type="EMBL" id="JAE34220.1"/>
    </source>
</evidence>
<sequence length="25" mass="2813">MLLSTTCCFCFLLQNCKYATKLPGN</sequence>
<dbReference type="EMBL" id="GBRH01163676">
    <property type="protein sequence ID" value="JAE34220.1"/>
    <property type="molecule type" value="Transcribed_RNA"/>
</dbReference>
<reference evidence="1" key="1">
    <citation type="submission" date="2014-09" db="EMBL/GenBank/DDBJ databases">
        <authorList>
            <person name="Magalhaes I.L.F."/>
            <person name="Oliveira U."/>
            <person name="Santos F.R."/>
            <person name="Vidigal T.H.D.A."/>
            <person name="Brescovit A.D."/>
            <person name="Santos A.J."/>
        </authorList>
    </citation>
    <scope>NUCLEOTIDE SEQUENCE</scope>
    <source>
        <tissue evidence="1">Shoot tissue taken approximately 20 cm above the soil surface</tissue>
    </source>
</reference>
<protein>
    <submittedName>
        <fullName evidence="1">Uncharacterized protein</fullName>
    </submittedName>
</protein>